<dbReference type="EMBL" id="JANFYS010000061">
    <property type="protein sequence ID" value="MCQ4771840.1"/>
    <property type="molecule type" value="Genomic_DNA"/>
</dbReference>
<evidence type="ECO:0000313" key="1">
    <source>
        <dbReference type="EMBL" id="MCQ4771840.1"/>
    </source>
</evidence>
<sequence>MLFGLQNGNFTDQTKNKPKLVKNEKKLKTVLFLGKGGITLAAQGEAKKNTKKFCWHQNSLMPTEFVKLPI</sequence>
<evidence type="ECO:0000313" key="2">
    <source>
        <dbReference type="Proteomes" id="UP001204562"/>
    </source>
</evidence>
<proteinExistence type="predicted"/>
<accession>A0AAW5JSD5</accession>
<reference evidence="1" key="1">
    <citation type="submission" date="2022-06" db="EMBL/GenBank/DDBJ databases">
        <title>Isolation of gut microbiota from human fecal samples.</title>
        <authorList>
            <person name="Pamer E.G."/>
            <person name="Barat B."/>
            <person name="Waligurski E."/>
            <person name="Medina S."/>
            <person name="Paddock L."/>
            <person name="Mostad J."/>
        </authorList>
    </citation>
    <scope>NUCLEOTIDE SEQUENCE</scope>
    <source>
        <strain evidence="1">DFI.9.91</strain>
    </source>
</reference>
<comment type="caution">
    <text evidence="1">The sequence shown here is derived from an EMBL/GenBank/DDBJ whole genome shotgun (WGS) entry which is preliminary data.</text>
</comment>
<dbReference type="AlphaFoldDB" id="A0AAW5JSD5"/>
<protein>
    <submittedName>
        <fullName evidence="1">Uncharacterized protein</fullName>
    </submittedName>
</protein>
<name>A0AAW5JSD5_9FIRM</name>
<gene>
    <name evidence="1" type="ORF">NE579_15495</name>
</gene>
<dbReference type="Proteomes" id="UP001204562">
    <property type="component" value="Unassembled WGS sequence"/>
</dbReference>
<dbReference type="RefSeq" id="WP_256304889.1">
    <property type="nucleotide sequence ID" value="NZ_JANFYS010000061.1"/>
</dbReference>
<organism evidence="1 2">
    <name type="scientific">Intestinimonas massiliensis</name>
    <name type="common">ex Afouda et al. 2020</name>
    <dbReference type="NCBI Taxonomy" id="1673721"/>
    <lineage>
        <taxon>Bacteria</taxon>
        <taxon>Bacillati</taxon>
        <taxon>Bacillota</taxon>
        <taxon>Clostridia</taxon>
        <taxon>Eubacteriales</taxon>
        <taxon>Intestinimonas</taxon>
    </lineage>
</organism>